<keyword evidence="2" id="KW-0496">Mitochondrion</keyword>
<dbReference type="EMBL" id="MW221262">
    <property type="protein sequence ID" value="QQP22145.1"/>
    <property type="molecule type" value="Genomic_DNA"/>
</dbReference>
<feature type="transmembrane region" description="Helical" evidence="1">
    <location>
        <begin position="142"/>
        <end position="161"/>
    </location>
</feature>
<protein>
    <submittedName>
        <fullName evidence="2">50S ribosomal protein L6</fullName>
    </submittedName>
</protein>
<dbReference type="GO" id="GO:0003735">
    <property type="term" value="F:structural constituent of ribosome"/>
    <property type="evidence" value="ECO:0007669"/>
    <property type="project" value="InterPro"/>
</dbReference>
<accession>A0A7T8G530</accession>
<keyword evidence="1" id="KW-1133">Transmembrane helix</keyword>
<keyword evidence="2" id="KW-0689">Ribosomal protein</keyword>
<keyword evidence="1" id="KW-0472">Membrane</keyword>
<dbReference type="RefSeq" id="YP_010147334.1">
    <property type="nucleotide sequence ID" value="NC_057079.1"/>
</dbReference>
<dbReference type="AlphaFoldDB" id="A0A7T8G530"/>
<name>A0A7T8G530_9CILI</name>
<dbReference type="GO" id="GO:0019843">
    <property type="term" value="F:rRNA binding"/>
    <property type="evidence" value="ECO:0007669"/>
    <property type="project" value="InterPro"/>
</dbReference>
<evidence type="ECO:0000256" key="1">
    <source>
        <dbReference type="SAM" id="Phobius"/>
    </source>
</evidence>
<dbReference type="SUPFAM" id="SSF56053">
    <property type="entry name" value="Ribosomal protein L6"/>
    <property type="match status" value="1"/>
</dbReference>
<organism evidence="2">
    <name type="scientific">Thuricola similis</name>
    <dbReference type="NCBI Taxonomy" id="2784598"/>
    <lineage>
        <taxon>Eukaryota</taxon>
        <taxon>Sar</taxon>
        <taxon>Alveolata</taxon>
        <taxon>Ciliophora</taxon>
        <taxon>Intramacronucleata</taxon>
        <taxon>Oligohymenophorea</taxon>
        <taxon>Peritrichia</taxon>
        <taxon>Sessilida</taxon>
        <taxon>Vaginicolidae</taxon>
        <taxon>Thuricola</taxon>
    </lineage>
</organism>
<gene>
    <name evidence="2" type="primary">rpL6</name>
    <name evidence="2" type="ORF">TSIM_37</name>
</gene>
<dbReference type="GeneID" id="67145430"/>
<keyword evidence="1" id="KW-0812">Transmembrane</keyword>
<dbReference type="Gene3D" id="3.90.930.12">
    <property type="entry name" value="Ribosomal protein L6, alpha-beta domain"/>
    <property type="match status" value="1"/>
</dbReference>
<keyword evidence="2" id="KW-0687">Ribonucleoprotein</keyword>
<dbReference type="InterPro" id="IPR036789">
    <property type="entry name" value="Ribosomal_uL6-like_a/b-dom_sf"/>
</dbReference>
<sequence length="195" mass="24422">MIFITYNWRIISQKWIVFLYKNTLINFFIFTTNTYTPFKKKLPATKYSFTTDKFFYNFFDTYNQVSYCKNYIIKNHNMLWSQIKIIILIYWKRVVFKGKGFRMRKFKNSRKLTFNFGHSHWTKLRLRTFFIMFKRKRRQSQYFFCYYKLLFDQICLLIMNIRRINKYTKRGLRLKKQPIVRRFGKISQMLSAHNY</sequence>
<feature type="transmembrane region" description="Helical" evidence="1">
    <location>
        <begin position="79"/>
        <end position="96"/>
    </location>
</feature>
<dbReference type="GO" id="GO:0006412">
    <property type="term" value="P:translation"/>
    <property type="evidence" value="ECO:0007669"/>
    <property type="project" value="InterPro"/>
</dbReference>
<reference evidence="2" key="1">
    <citation type="submission" date="2020-11" db="EMBL/GenBank/DDBJ databases">
        <title>Combining integrative taxonomy and mitogenome sequencing of Thuricola similis Bock, 1963 (Peritrichia, Vaginicolidae) provides a full redescription of this poorly known ciliate and new insights into the evolutionary relationships among Oligohymenophorea subclasses.</title>
        <authorList>
            <person name="Liao W."/>
            <person name="Campello-Nunes P.H."/>
            <person name="Gammuto L."/>
            <person name="Viana T.A."/>
            <person name="de Oliveira Marchesini R."/>
            <person name="da Silva Pavia T."/>
            <person name="da Silva-Neto I.D."/>
            <person name="Modeo L."/>
            <person name="Petroni G."/>
        </authorList>
    </citation>
    <scope>NUCLEOTIDE SEQUENCE</scope>
    <source>
        <strain evidence="2">CUIT</strain>
    </source>
</reference>
<evidence type="ECO:0000313" key="2">
    <source>
        <dbReference type="EMBL" id="QQP22145.1"/>
    </source>
</evidence>
<proteinExistence type="predicted"/>
<geneLocation type="mitochondrion" evidence="2"/>
<dbReference type="GO" id="GO:0005840">
    <property type="term" value="C:ribosome"/>
    <property type="evidence" value="ECO:0007669"/>
    <property type="project" value="UniProtKB-KW"/>
</dbReference>